<evidence type="ECO:0000313" key="3">
    <source>
        <dbReference type="Proteomes" id="UP001189429"/>
    </source>
</evidence>
<dbReference type="EMBL" id="CAUYUJ010001868">
    <property type="protein sequence ID" value="CAK0798000.1"/>
    <property type="molecule type" value="Genomic_DNA"/>
</dbReference>
<proteinExistence type="predicted"/>
<organism evidence="2 3">
    <name type="scientific">Prorocentrum cordatum</name>
    <dbReference type="NCBI Taxonomy" id="2364126"/>
    <lineage>
        <taxon>Eukaryota</taxon>
        <taxon>Sar</taxon>
        <taxon>Alveolata</taxon>
        <taxon>Dinophyceae</taxon>
        <taxon>Prorocentrales</taxon>
        <taxon>Prorocentraceae</taxon>
        <taxon>Prorocentrum</taxon>
    </lineage>
</organism>
<feature type="region of interest" description="Disordered" evidence="1">
    <location>
        <begin position="1"/>
        <end position="81"/>
    </location>
</feature>
<keyword evidence="3" id="KW-1185">Reference proteome</keyword>
<accession>A0ABN9Q0Q6</accession>
<feature type="compositionally biased region" description="Low complexity" evidence="1">
    <location>
        <begin position="9"/>
        <end position="23"/>
    </location>
</feature>
<name>A0ABN9Q0Q6_9DINO</name>
<comment type="caution">
    <text evidence="2">The sequence shown here is derived from an EMBL/GenBank/DDBJ whole genome shotgun (WGS) entry which is preliminary data.</text>
</comment>
<protein>
    <submittedName>
        <fullName evidence="2">Uncharacterized protein</fullName>
    </submittedName>
</protein>
<evidence type="ECO:0000256" key="1">
    <source>
        <dbReference type="SAM" id="MobiDB-lite"/>
    </source>
</evidence>
<sequence>ALLRAGAQALHAAPAVEARAAGAHAGGGPLGAPLRRRRPGGRPRAGDDARPGDELQQGGCNDTAKELQDHAAKTQDTLVDA</sequence>
<dbReference type="Proteomes" id="UP001189429">
    <property type="component" value="Unassembled WGS sequence"/>
</dbReference>
<feature type="non-terminal residue" evidence="2">
    <location>
        <position position="1"/>
    </location>
</feature>
<gene>
    <name evidence="2" type="ORF">PCOR1329_LOCUS6912</name>
</gene>
<feature type="compositionally biased region" description="Basic and acidic residues" evidence="1">
    <location>
        <begin position="44"/>
        <end position="53"/>
    </location>
</feature>
<feature type="non-terminal residue" evidence="2">
    <location>
        <position position="81"/>
    </location>
</feature>
<feature type="compositionally biased region" description="Basic and acidic residues" evidence="1">
    <location>
        <begin position="63"/>
        <end position="73"/>
    </location>
</feature>
<reference evidence="2" key="1">
    <citation type="submission" date="2023-10" db="EMBL/GenBank/DDBJ databases">
        <authorList>
            <person name="Chen Y."/>
            <person name="Shah S."/>
            <person name="Dougan E. K."/>
            <person name="Thang M."/>
            <person name="Chan C."/>
        </authorList>
    </citation>
    <scope>NUCLEOTIDE SEQUENCE [LARGE SCALE GENOMIC DNA]</scope>
</reference>
<evidence type="ECO:0000313" key="2">
    <source>
        <dbReference type="EMBL" id="CAK0798000.1"/>
    </source>
</evidence>